<dbReference type="InterPro" id="IPR014718">
    <property type="entry name" value="GH-type_carb-bd"/>
</dbReference>
<dbReference type="GO" id="GO:0006516">
    <property type="term" value="P:glycoprotein catabolic process"/>
    <property type="evidence" value="ECO:0007669"/>
    <property type="project" value="TreeGrafter"/>
</dbReference>
<dbReference type="PANTHER" id="PTHR12143:SF43">
    <property type="entry name" value="PUTATIVE-RELATED"/>
    <property type="match status" value="1"/>
</dbReference>
<dbReference type="Pfam" id="PF07971">
    <property type="entry name" value="Glyco_hydro_92"/>
    <property type="match status" value="1"/>
</dbReference>
<dbReference type="FunFam" id="1.20.1050.60:FF:000001">
    <property type="entry name" value="Putative alpha-1,2-mannosidase"/>
    <property type="match status" value="1"/>
</dbReference>
<dbReference type="Gene3D" id="2.70.98.10">
    <property type="match status" value="1"/>
</dbReference>
<dbReference type="GO" id="GO:0000224">
    <property type="term" value="F:peptide-N4-(N-acetyl-beta-glucosaminyl)asparagine amidase activity"/>
    <property type="evidence" value="ECO:0007669"/>
    <property type="project" value="TreeGrafter"/>
</dbReference>
<comment type="cofactor">
    <cofactor evidence="1">
        <name>Ca(2+)</name>
        <dbReference type="ChEBI" id="CHEBI:29108"/>
    </cofactor>
</comment>
<dbReference type="AlphaFoldDB" id="A0AA41Y0P6"/>
<dbReference type="NCBIfam" id="TIGR01180">
    <property type="entry name" value="aman2_put"/>
    <property type="match status" value="1"/>
</dbReference>
<evidence type="ECO:0000256" key="3">
    <source>
        <dbReference type="ARBA" id="ARBA00022837"/>
    </source>
</evidence>
<name>A0AA41Y0P6_9BACT</name>
<dbReference type="EC" id="3.2.1.-" evidence="8"/>
<evidence type="ECO:0000256" key="4">
    <source>
        <dbReference type="SAM" id="MobiDB-lite"/>
    </source>
</evidence>
<dbReference type="GO" id="GO:0005829">
    <property type="term" value="C:cytosol"/>
    <property type="evidence" value="ECO:0007669"/>
    <property type="project" value="TreeGrafter"/>
</dbReference>
<dbReference type="InterPro" id="IPR050883">
    <property type="entry name" value="PNGase"/>
</dbReference>
<dbReference type="PANTHER" id="PTHR12143">
    <property type="entry name" value="PEPTIDE N-GLYCANASE PNGASE -RELATED"/>
    <property type="match status" value="1"/>
</dbReference>
<evidence type="ECO:0000256" key="1">
    <source>
        <dbReference type="ARBA" id="ARBA00001913"/>
    </source>
</evidence>
<keyword evidence="9" id="KW-1185">Reference proteome</keyword>
<dbReference type="SUPFAM" id="SSF48208">
    <property type="entry name" value="Six-hairpin glycosidases"/>
    <property type="match status" value="1"/>
</dbReference>
<evidence type="ECO:0000256" key="5">
    <source>
        <dbReference type="SAM" id="SignalP"/>
    </source>
</evidence>
<feature type="domain" description="Glycosyl hydrolase family 92 N-terminal" evidence="7">
    <location>
        <begin position="30"/>
        <end position="257"/>
    </location>
</feature>
<dbReference type="EMBL" id="JAPAAF010000001">
    <property type="protein sequence ID" value="MCW0481311.1"/>
    <property type="molecule type" value="Genomic_DNA"/>
</dbReference>
<evidence type="ECO:0000313" key="9">
    <source>
        <dbReference type="Proteomes" id="UP001163821"/>
    </source>
</evidence>
<reference evidence="8" key="1">
    <citation type="submission" date="2022-10" db="EMBL/GenBank/DDBJ databases">
        <title>Gaoshiqiia sediminis gen. nov., sp. nov., isolated from coastal sediment.</title>
        <authorList>
            <person name="Yu W.X."/>
            <person name="Mu D.S."/>
            <person name="Du J.Z."/>
            <person name="Liang Y.Q."/>
        </authorList>
    </citation>
    <scope>NUCLEOTIDE SEQUENCE</scope>
    <source>
        <strain evidence="8">A06</strain>
    </source>
</reference>
<feature type="domain" description="Glycosyl hydrolase family 92" evidence="6">
    <location>
        <begin position="263"/>
        <end position="738"/>
    </location>
</feature>
<keyword evidence="8" id="KW-0378">Hydrolase</keyword>
<comment type="subunit">
    <text evidence="2">Monomer.</text>
</comment>
<dbReference type="InterPro" id="IPR041371">
    <property type="entry name" value="GH92_N"/>
</dbReference>
<keyword evidence="5" id="KW-0732">Signal</keyword>
<keyword evidence="8" id="KW-0326">Glycosidase</keyword>
<evidence type="ECO:0000259" key="6">
    <source>
        <dbReference type="Pfam" id="PF07971"/>
    </source>
</evidence>
<accession>A0AA41Y0P6</accession>
<dbReference type="InterPro" id="IPR005887">
    <property type="entry name" value="GH92_a_mannosidase_put"/>
</dbReference>
<feature type="region of interest" description="Disordered" evidence="4">
    <location>
        <begin position="740"/>
        <end position="760"/>
    </location>
</feature>
<dbReference type="GO" id="GO:0016798">
    <property type="term" value="F:hydrolase activity, acting on glycosyl bonds"/>
    <property type="evidence" value="ECO:0007669"/>
    <property type="project" value="UniProtKB-KW"/>
</dbReference>
<evidence type="ECO:0000256" key="2">
    <source>
        <dbReference type="ARBA" id="ARBA00011245"/>
    </source>
</evidence>
<dbReference type="Pfam" id="PF17678">
    <property type="entry name" value="Glyco_hydro_92N"/>
    <property type="match status" value="1"/>
</dbReference>
<feature type="compositionally biased region" description="Basic and acidic residues" evidence="4">
    <location>
        <begin position="740"/>
        <end position="751"/>
    </location>
</feature>
<gene>
    <name evidence="8" type="ORF">N2K84_01125</name>
</gene>
<dbReference type="Gene3D" id="3.30.2080.10">
    <property type="entry name" value="GH92 mannosidase domain"/>
    <property type="match status" value="1"/>
</dbReference>
<dbReference type="FunFam" id="3.30.2080.10:FF:000001">
    <property type="entry name" value="Alpha-1,2-mannosidase subfamily"/>
    <property type="match status" value="1"/>
</dbReference>
<dbReference type="Gene3D" id="1.20.1050.60">
    <property type="entry name" value="alpha-1,2-mannosidase"/>
    <property type="match status" value="1"/>
</dbReference>
<evidence type="ECO:0000313" key="8">
    <source>
        <dbReference type="EMBL" id="MCW0481311.1"/>
    </source>
</evidence>
<dbReference type="InterPro" id="IPR012939">
    <property type="entry name" value="Glyco_hydro_92"/>
</dbReference>
<protein>
    <submittedName>
        <fullName evidence="8">GH92 family glycosyl hydrolase</fullName>
        <ecNumber evidence="8">3.2.1.-</ecNumber>
    </submittedName>
</protein>
<dbReference type="RefSeq" id="WP_282589915.1">
    <property type="nucleotide sequence ID" value="NZ_JAPAAF010000001.1"/>
</dbReference>
<keyword evidence="3" id="KW-0106">Calcium</keyword>
<organism evidence="8 9">
    <name type="scientific">Gaoshiqia sediminis</name>
    <dbReference type="NCBI Taxonomy" id="2986998"/>
    <lineage>
        <taxon>Bacteria</taxon>
        <taxon>Pseudomonadati</taxon>
        <taxon>Bacteroidota</taxon>
        <taxon>Bacteroidia</taxon>
        <taxon>Marinilabiliales</taxon>
        <taxon>Prolixibacteraceae</taxon>
        <taxon>Gaoshiqia</taxon>
    </lineage>
</organism>
<evidence type="ECO:0000259" key="7">
    <source>
        <dbReference type="Pfam" id="PF17678"/>
    </source>
</evidence>
<dbReference type="InterPro" id="IPR008928">
    <property type="entry name" value="6-hairpin_glycosidase_sf"/>
</dbReference>
<comment type="caution">
    <text evidence="8">The sequence shown here is derived from an EMBL/GenBank/DDBJ whole genome shotgun (WGS) entry which is preliminary data.</text>
</comment>
<feature type="chain" id="PRO_5041432587" evidence="5">
    <location>
        <begin position="23"/>
        <end position="760"/>
    </location>
</feature>
<dbReference type="FunFam" id="1.20.1610.10:FF:000001">
    <property type="entry name" value="Putative alpha-1,2-mannosidase"/>
    <property type="match status" value="1"/>
</dbReference>
<proteinExistence type="predicted"/>
<sequence length="760" mass="86903">MSRKLDFLFVLLFCIALTSLQAQPLQPVDYVNTLMGTDSEFKLSAGNTYPAIARPWGMNFWTPQTNKMGDGWVYGYDANKIQGFKQTHQPSPWINDYGQFSLFPLTGDLKIKGEERASWFSHKAETAKPHYYKVYLADYDVTTEITPTERAAMFRFTFPENDKSYVLVDAFDRGSYVKIIPSENKIIGYTTRNSGGVPDNFKNYFVVVFDKPFAKSDVWSAGQVVDGKTELQDNHVGAAIQFKTKKGEQIHARVASSFISHEQAERNVKEMGRDSFDEVMAKGESVWNEELSRIAVEGGTDDQIKTFYSCLYRVLLFPRKFYEYDADGNVVHYSPYNGEVLPGYMFTDNGFWDTFRAVFPFFNLMYPSLNEKIQEGLVNTYQESGWLPEWASPGHRDCMIGSNSATLIADAWLKGRRGYDIETLWKALVKNSENEGPLHSVGRFGVDYYNKLGYVPYDVKVNENVARTLEYAFADFCIYQLGKALGKPEKEISVFAKRAMNYKNVFDSESKLMRGRNEDGTFQSPFSPFKWGDAFTEGNSWHYTWSVFHDVQGLIDLMGGRKEFVTMLDSVFVVPPIFDDSYYGGVIHEIREMQIMNMGNYAHGNQPIQHMIYLYNYAGEPWKTQHWVREVMDRMYTPQADGYCGDEDNGQTSAWYVFSAMGFYPVAPATDEYVIGAPLFKKITVTLENGQKVEIDAPGNNAANRYVQDIRLNGKAYSKNFLKYDDLMKGATIRFEMGAEPDKDRGTKDTDFPYSFSKKK</sequence>
<dbReference type="GO" id="GO:0005975">
    <property type="term" value="P:carbohydrate metabolic process"/>
    <property type="evidence" value="ECO:0007669"/>
    <property type="project" value="InterPro"/>
</dbReference>
<dbReference type="GO" id="GO:0030246">
    <property type="term" value="F:carbohydrate binding"/>
    <property type="evidence" value="ECO:0007669"/>
    <property type="project" value="InterPro"/>
</dbReference>
<feature type="signal peptide" evidence="5">
    <location>
        <begin position="1"/>
        <end position="22"/>
    </location>
</feature>
<dbReference type="Gene3D" id="1.20.1610.10">
    <property type="entry name" value="alpha-1,2-mannosidases domains"/>
    <property type="match status" value="1"/>
</dbReference>
<dbReference type="Proteomes" id="UP001163821">
    <property type="component" value="Unassembled WGS sequence"/>
</dbReference>